<evidence type="ECO:0000256" key="3">
    <source>
        <dbReference type="ARBA" id="ARBA00023163"/>
    </source>
</evidence>
<dbReference type="RefSeq" id="WP_165688567.1">
    <property type="nucleotide sequence ID" value="NZ_FTLW01000003.1"/>
</dbReference>
<dbReference type="InterPro" id="IPR011256">
    <property type="entry name" value="Reg_factor_effector_dom_sf"/>
</dbReference>
<dbReference type="InterPro" id="IPR009057">
    <property type="entry name" value="Homeodomain-like_sf"/>
</dbReference>
<dbReference type="InterPro" id="IPR020449">
    <property type="entry name" value="Tscrpt_reg_AraC-type_HTH"/>
</dbReference>
<organism evidence="5 6">
    <name type="scientific">Solilutibacter tolerans</name>
    <dbReference type="NCBI Taxonomy" id="1604334"/>
    <lineage>
        <taxon>Bacteria</taxon>
        <taxon>Pseudomonadati</taxon>
        <taxon>Pseudomonadota</taxon>
        <taxon>Gammaproteobacteria</taxon>
        <taxon>Lysobacterales</taxon>
        <taxon>Lysobacteraceae</taxon>
        <taxon>Solilutibacter</taxon>
    </lineage>
</organism>
<dbReference type="PRINTS" id="PR00032">
    <property type="entry name" value="HTHARAC"/>
</dbReference>
<keyword evidence="2" id="KW-0238">DNA-binding</keyword>
<evidence type="ECO:0000256" key="2">
    <source>
        <dbReference type="ARBA" id="ARBA00023125"/>
    </source>
</evidence>
<gene>
    <name evidence="5" type="ORF">SAMN05421546_1304</name>
</gene>
<dbReference type="PANTHER" id="PTHR40055">
    <property type="entry name" value="TRANSCRIPTIONAL REGULATOR YGIV-RELATED"/>
    <property type="match status" value="1"/>
</dbReference>
<reference evidence="6" key="1">
    <citation type="submission" date="2017-01" db="EMBL/GenBank/DDBJ databases">
        <authorList>
            <person name="Varghese N."/>
            <person name="Submissions S."/>
        </authorList>
    </citation>
    <scope>NUCLEOTIDE SEQUENCE [LARGE SCALE GENOMIC DNA]</scope>
    <source>
        <strain evidence="6">UM1</strain>
    </source>
</reference>
<sequence>MPTPSTRARYAARIDKVVDYLVDHLDDSLPLERLASIGHFSPWHFHRIYRGMMGETIQTTVQRLRLQRAANELVHGRRTLDDIARDAGYASQAAFARAFTPAYGLPPGRFRQQGGIPTPLSTAPYKPPADGETYAVCVQLLDSIDVAALRHRGDYKRIGDAFQRLAAWSAGQGIAATEARSFGIYDQDPESVDVNALTSYACIEIPPGTQAATSVSALHHSFGPACGTGTYRSLH</sequence>
<name>A0A1N6T9E5_9GAMM</name>
<dbReference type="EMBL" id="FTLW01000003">
    <property type="protein sequence ID" value="SIQ49914.1"/>
    <property type="molecule type" value="Genomic_DNA"/>
</dbReference>
<dbReference type="InterPro" id="IPR018060">
    <property type="entry name" value="HTH_AraC"/>
</dbReference>
<dbReference type="Pfam" id="PF06445">
    <property type="entry name" value="GyrI-like"/>
    <property type="match status" value="1"/>
</dbReference>
<dbReference type="SUPFAM" id="SSF55136">
    <property type="entry name" value="Probable bacterial effector-binding domain"/>
    <property type="match status" value="1"/>
</dbReference>
<dbReference type="AlphaFoldDB" id="A0A1N6T9E5"/>
<evidence type="ECO:0000313" key="5">
    <source>
        <dbReference type="EMBL" id="SIQ49914.1"/>
    </source>
</evidence>
<dbReference type="Gene3D" id="1.10.10.60">
    <property type="entry name" value="Homeodomain-like"/>
    <property type="match status" value="2"/>
</dbReference>
<keyword evidence="3" id="KW-0804">Transcription</keyword>
<evidence type="ECO:0000313" key="6">
    <source>
        <dbReference type="Proteomes" id="UP000241788"/>
    </source>
</evidence>
<dbReference type="GO" id="GO:0003700">
    <property type="term" value="F:DNA-binding transcription factor activity"/>
    <property type="evidence" value="ECO:0007669"/>
    <property type="project" value="InterPro"/>
</dbReference>
<dbReference type="Proteomes" id="UP000241788">
    <property type="component" value="Unassembled WGS sequence"/>
</dbReference>
<protein>
    <submittedName>
        <fullName evidence="5">AraC family transcriptional regulator</fullName>
    </submittedName>
</protein>
<dbReference type="Gene3D" id="3.20.80.10">
    <property type="entry name" value="Regulatory factor, effector binding domain"/>
    <property type="match status" value="1"/>
</dbReference>
<accession>A0A1N6T9E5</accession>
<dbReference type="SMART" id="SM00342">
    <property type="entry name" value="HTH_ARAC"/>
    <property type="match status" value="1"/>
</dbReference>
<keyword evidence="6" id="KW-1185">Reference proteome</keyword>
<keyword evidence="1" id="KW-0805">Transcription regulation</keyword>
<dbReference type="PROSITE" id="PS01124">
    <property type="entry name" value="HTH_ARAC_FAMILY_2"/>
    <property type="match status" value="1"/>
</dbReference>
<dbReference type="SUPFAM" id="SSF46689">
    <property type="entry name" value="Homeodomain-like"/>
    <property type="match status" value="2"/>
</dbReference>
<feature type="domain" description="HTH araC/xylS-type" evidence="4">
    <location>
        <begin position="15"/>
        <end position="113"/>
    </location>
</feature>
<dbReference type="STRING" id="1604334.SAMN05421546_1304"/>
<evidence type="ECO:0000259" key="4">
    <source>
        <dbReference type="PROSITE" id="PS01124"/>
    </source>
</evidence>
<dbReference type="InterPro" id="IPR050908">
    <property type="entry name" value="SmbC-like"/>
</dbReference>
<evidence type="ECO:0000256" key="1">
    <source>
        <dbReference type="ARBA" id="ARBA00023015"/>
    </source>
</evidence>
<dbReference type="InterPro" id="IPR029442">
    <property type="entry name" value="GyrI-like"/>
</dbReference>
<dbReference type="Pfam" id="PF12833">
    <property type="entry name" value="HTH_18"/>
    <property type="match status" value="1"/>
</dbReference>
<dbReference type="GO" id="GO:0043565">
    <property type="term" value="F:sequence-specific DNA binding"/>
    <property type="evidence" value="ECO:0007669"/>
    <property type="project" value="InterPro"/>
</dbReference>
<dbReference type="PANTHER" id="PTHR40055:SF1">
    <property type="entry name" value="TRANSCRIPTIONAL REGULATOR YGIV-RELATED"/>
    <property type="match status" value="1"/>
</dbReference>
<proteinExistence type="predicted"/>